<evidence type="ECO:0000313" key="3">
    <source>
        <dbReference type="EMBL" id="KIW19751.1"/>
    </source>
</evidence>
<dbReference type="AlphaFoldDB" id="A0A0D1YWR5"/>
<feature type="compositionally biased region" description="Basic and acidic residues" evidence="1">
    <location>
        <begin position="318"/>
        <end position="332"/>
    </location>
</feature>
<dbReference type="HOGENOM" id="CLU_698298_0_0_1"/>
<dbReference type="OrthoDB" id="5575722at2759"/>
<reference evidence="3 4" key="1">
    <citation type="submission" date="2015-01" db="EMBL/GenBank/DDBJ databases">
        <title>The Genome Sequence of Exophiala spinifera CBS89968.</title>
        <authorList>
            <consortium name="The Broad Institute Genomics Platform"/>
            <person name="Cuomo C."/>
            <person name="de Hoog S."/>
            <person name="Gorbushina A."/>
            <person name="Stielow B."/>
            <person name="Teixiera M."/>
            <person name="Abouelleil A."/>
            <person name="Chapman S.B."/>
            <person name="Priest M."/>
            <person name="Young S.K."/>
            <person name="Wortman J."/>
            <person name="Nusbaum C."/>
            <person name="Birren B."/>
        </authorList>
    </citation>
    <scope>NUCLEOTIDE SEQUENCE [LARGE SCALE GENOMIC DNA]</scope>
    <source>
        <strain evidence="3 4">CBS 89968</strain>
    </source>
</reference>
<dbReference type="GeneID" id="27327408"/>
<accession>A0A0D1YWR5</accession>
<protein>
    <recommendedName>
        <fullName evidence="2">HAUS augmin-like complex subunit 6 N-terminal domain-containing protein</fullName>
    </recommendedName>
</protein>
<dbReference type="EMBL" id="KN847492">
    <property type="protein sequence ID" value="KIW19751.1"/>
    <property type="molecule type" value="Genomic_DNA"/>
</dbReference>
<feature type="compositionally biased region" description="Basic residues" evidence="1">
    <location>
        <begin position="402"/>
        <end position="411"/>
    </location>
</feature>
<gene>
    <name evidence="3" type="ORF">PV08_00325</name>
</gene>
<dbReference type="RefSeq" id="XP_016239967.1">
    <property type="nucleotide sequence ID" value="XM_016374691.1"/>
</dbReference>
<evidence type="ECO:0000259" key="2">
    <source>
        <dbReference type="Pfam" id="PF14661"/>
    </source>
</evidence>
<feature type="region of interest" description="Disordered" evidence="1">
    <location>
        <begin position="299"/>
        <end position="337"/>
    </location>
</feature>
<feature type="region of interest" description="Disordered" evidence="1">
    <location>
        <begin position="385"/>
        <end position="419"/>
    </location>
</feature>
<dbReference type="Proteomes" id="UP000053328">
    <property type="component" value="Unassembled WGS sequence"/>
</dbReference>
<feature type="domain" description="HAUS augmin-like complex subunit 6 N-terminal" evidence="2">
    <location>
        <begin position="22"/>
        <end position="233"/>
    </location>
</feature>
<feature type="compositionally biased region" description="Acidic residues" evidence="1">
    <location>
        <begin position="305"/>
        <end position="317"/>
    </location>
</feature>
<keyword evidence="4" id="KW-1185">Reference proteome</keyword>
<sequence>MDSSNPSRFALPYRPRDYVSIFIHTLHLLDLDLLPDFPAALTESTLRSSAKVAPSNLQQRVKCVEWALYRLFEMYDPVETREKLQPHFPPSTPKDSLNLRAALYRSLTELKKNAALSRETVLRKTMLDECKGDKFEEMLASFGMLVLRKKADAHRLHSGVGVKATHNGLQNVGTEQIVPIMLAHRVSLRNTLQRRQTLKRSAAAQMDEIRQLREAIAARTALVSQNALPDEELGEDEYDALKDRLNRAFAMDRRWVTFLLEGTTAPRLGLSSSTATAAGTESPWQQQALTLAFEMVDNTAHHDDNNDDDDDDDDDTDNGDKHKNNSASEHDAAGVANEPMTQLLRSLDDRRSHIQHLKRLRDTIQRPSAPAETETETVSLQQFQTATQAETRHDHPASTSANRKKAMRFSRHQGLNLVA</sequence>
<proteinExistence type="predicted"/>
<organism evidence="3 4">
    <name type="scientific">Exophiala spinifera</name>
    <dbReference type="NCBI Taxonomy" id="91928"/>
    <lineage>
        <taxon>Eukaryota</taxon>
        <taxon>Fungi</taxon>
        <taxon>Dikarya</taxon>
        <taxon>Ascomycota</taxon>
        <taxon>Pezizomycotina</taxon>
        <taxon>Eurotiomycetes</taxon>
        <taxon>Chaetothyriomycetidae</taxon>
        <taxon>Chaetothyriales</taxon>
        <taxon>Herpotrichiellaceae</taxon>
        <taxon>Exophiala</taxon>
    </lineage>
</organism>
<dbReference type="Pfam" id="PF14661">
    <property type="entry name" value="HAUS6_N"/>
    <property type="match status" value="1"/>
</dbReference>
<name>A0A0D1YWR5_9EURO</name>
<dbReference type="InterPro" id="IPR028163">
    <property type="entry name" value="HAUS_6_N"/>
</dbReference>
<evidence type="ECO:0000313" key="4">
    <source>
        <dbReference type="Proteomes" id="UP000053328"/>
    </source>
</evidence>
<dbReference type="STRING" id="91928.A0A0D1YWR5"/>
<evidence type="ECO:0000256" key="1">
    <source>
        <dbReference type="SAM" id="MobiDB-lite"/>
    </source>
</evidence>
<dbReference type="VEuPathDB" id="FungiDB:PV08_00325"/>